<dbReference type="InterPro" id="IPR041447">
    <property type="entry name" value="Mannosidase_ig"/>
</dbReference>
<evidence type="ECO:0000259" key="15">
    <source>
        <dbReference type="Pfam" id="PF17786"/>
    </source>
</evidence>
<feature type="domain" description="Beta-mannosidase Ig-fold" evidence="14">
    <location>
        <begin position="772"/>
        <end position="838"/>
    </location>
</feature>
<dbReference type="AlphaFoldDB" id="A0A7X5ZVZ7"/>
<dbReference type="GO" id="GO:0005975">
    <property type="term" value="P:carbohydrate metabolic process"/>
    <property type="evidence" value="ECO:0007669"/>
    <property type="project" value="InterPro"/>
</dbReference>
<evidence type="ECO:0000256" key="7">
    <source>
        <dbReference type="ARBA" id="ARBA00022801"/>
    </source>
</evidence>
<evidence type="ECO:0000256" key="2">
    <source>
        <dbReference type="ARBA" id="ARBA00004613"/>
    </source>
</evidence>
<keyword evidence="18" id="KW-1185">Reference proteome</keyword>
<dbReference type="Pfam" id="PF00703">
    <property type="entry name" value="Glyco_hydro_2"/>
    <property type="match status" value="1"/>
</dbReference>
<dbReference type="PANTHER" id="PTHR43730:SF1">
    <property type="entry name" value="BETA-MANNOSIDASE"/>
    <property type="match status" value="1"/>
</dbReference>
<dbReference type="SUPFAM" id="SSF49785">
    <property type="entry name" value="Galactose-binding domain-like"/>
    <property type="match status" value="1"/>
</dbReference>
<sequence length="860" mass="96132">MTASAAAAAAHIALRRRIPIADGWVFRRAGDTAWMPASVPGSNFSDLLRNGVIEDPFARDAELRLQWIENEDWEYSCAFEISGEDLAADSVALVFEGLDTYCSVALNGMPLLRAENMFCVHRAECRALLRPGRNELALRFKSPVAPGAERRAREGVLYPAENDKTADHASVYVRKAPYHFGWDWGPKYVTSGVWRPVWLDLVRKARIAELRHEIVDLSPERAELAFTVEIEGQADGQAWLELTCDRPGMPIVRHPVSLEPGMRSHRIAATIDGPRLWWPNGLGEACLYAFTVRLVDKDGPIDATVQRIGLRTIEVVNHPDAHGECFYLKVNGRPVFMKGANYIPQDSFQEAVTPERHRQLFRDTADANMNMLRVWGGGVYECDLFYDLADEHGILIWQDFMFSCTLYPSDEAFLQLVEEEAMQAVRRLRHHACLALWCGNNEISLGVAHWEWPEKFDYSAEQFAAMVAGNARLFDELLPDVVARLDPDRFYFPSSPIGHWNDPADDMRGDGHYWGVWHGELPFATYGERLSRFMSEYGFQSYPLLDSVKRFTASEDRTLGSSVLSVHQKHGRGDAIIGRFVREAFGEPTGFEHFCYLSQVLQADGLRVAFEAHRRNMPMCMGSLYWQLNDCWPAVSWSGIDYYGQWKALHYQAARSFAPVLVCAEARDGGFRIHGVSDLTEDLAVELVAELVDFDGVVLWGTAREVRLGANEARELLLVPADDLPALDRATTVLTLRLTRQGEALASNIVHPAAVHASALPEPGIEIEILNPDVVRVSARRFARAVHIAAAPLDTPGSPINFDDNFFDLLAGEARVVRVRDGRRFDPATLRVTSVRDTHATVPARAALAGPARRAAAAEG</sequence>
<dbReference type="EC" id="3.2.1.25" evidence="5"/>
<dbReference type="Pfam" id="PF22666">
    <property type="entry name" value="Glyco_hydro_2_N2"/>
    <property type="match status" value="1"/>
</dbReference>
<dbReference type="SUPFAM" id="SSF51445">
    <property type="entry name" value="(Trans)glycosidases"/>
    <property type="match status" value="1"/>
</dbReference>
<dbReference type="InterPro" id="IPR054593">
    <property type="entry name" value="Beta-mannosidase-like_N2"/>
</dbReference>
<evidence type="ECO:0000256" key="1">
    <source>
        <dbReference type="ARBA" id="ARBA00000829"/>
    </source>
</evidence>
<dbReference type="RefSeq" id="WP_167299231.1">
    <property type="nucleotide sequence ID" value="NZ_JAASQV010000001.1"/>
</dbReference>
<protein>
    <recommendedName>
        <fullName evidence="11">Beta-mannosidase B</fullName>
        <ecNumber evidence="5">3.2.1.25</ecNumber>
    </recommendedName>
    <alternativeName>
        <fullName evidence="12">Mannanase B</fullName>
    </alternativeName>
</protein>
<dbReference type="Gene3D" id="2.60.120.260">
    <property type="entry name" value="Galactose-binding domain-like"/>
    <property type="match status" value="1"/>
</dbReference>
<name>A0A7X5ZVZ7_9SPHN</name>
<dbReference type="Pfam" id="PF17753">
    <property type="entry name" value="Ig_mannosidase"/>
    <property type="match status" value="1"/>
</dbReference>
<keyword evidence="7 17" id="KW-0378">Hydrolase</keyword>
<evidence type="ECO:0000256" key="4">
    <source>
        <dbReference type="ARBA" id="ARBA00011738"/>
    </source>
</evidence>
<evidence type="ECO:0000313" key="17">
    <source>
        <dbReference type="EMBL" id="NIJ64933.1"/>
    </source>
</evidence>
<evidence type="ECO:0000256" key="10">
    <source>
        <dbReference type="ARBA" id="ARBA00038429"/>
    </source>
</evidence>
<dbReference type="FunFam" id="3.20.20.80:FF:000050">
    <property type="entry name" value="Beta-mannosidase B"/>
    <property type="match status" value="1"/>
</dbReference>
<dbReference type="GO" id="GO:0004567">
    <property type="term" value="F:beta-mannosidase activity"/>
    <property type="evidence" value="ECO:0007669"/>
    <property type="project" value="UniProtKB-EC"/>
</dbReference>
<keyword evidence="6" id="KW-0964">Secreted</keyword>
<comment type="similarity">
    <text evidence="10">Belongs to the glycosyl hydrolase 2 family. Beta-mannosidase B subfamily.</text>
</comment>
<evidence type="ECO:0000256" key="12">
    <source>
        <dbReference type="ARBA" id="ARBA00041614"/>
    </source>
</evidence>
<dbReference type="Gene3D" id="3.20.20.80">
    <property type="entry name" value="Glycosidases"/>
    <property type="match status" value="1"/>
</dbReference>
<evidence type="ECO:0000259" key="13">
    <source>
        <dbReference type="Pfam" id="PF00703"/>
    </source>
</evidence>
<comment type="pathway">
    <text evidence="3">Glycan metabolism; N-glycan degradation.</text>
</comment>
<dbReference type="Proteomes" id="UP000564677">
    <property type="component" value="Unassembled WGS sequence"/>
</dbReference>
<dbReference type="EMBL" id="JAASQV010000001">
    <property type="protein sequence ID" value="NIJ64933.1"/>
    <property type="molecule type" value="Genomic_DNA"/>
</dbReference>
<dbReference type="GO" id="GO:0005576">
    <property type="term" value="C:extracellular region"/>
    <property type="evidence" value="ECO:0007669"/>
    <property type="project" value="UniProtKB-SubCell"/>
</dbReference>
<dbReference type="PANTHER" id="PTHR43730">
    <property type="entry name" value="BETA-MANNOSIDASE"/>
    <property type="match status" value="1"/>
</dbReference>
<reference evidence="17 18" key="1">
    <citation type="submission" date="2020-03" db="EMBL/GenBank/DDBJ databases">
        <title>Genomic Encyclopedia of Type Strains, Phase IV (KMG-IV): sequencing the most valuable type-strain genomes for metagenomic binning, comparative biology and taxonomic classification.</title>
        <authorList>
            <person name="Goeker M."/>
        </authorList>
    </citation>
    <scope>NUCLEOTIDE SEQUENCE [LARGE SCALE GENOMIC DNA]</scope>
    <source>
        <strain evidence="17 18">DSM 4733</strain>
    </source>
</reference>
<comment type="subunit">
    <text evidence="4">Homodimer.</text>
</comment>
<accession>A0A7X5ZVZ7</accession>
<dbReference type="InterPro" id="IPR008979">
    <property type="entry name" value="Galactose-bd-like_sf"/>
</dbReference>
<keyword evidence="9 17" id="KW-0326">Glycosidase</keyword>
<comment type="caution">
    <text evidence="17">The sequence shown here is derived from an EMBL/GenBank/DDBJ whole genome shotgun (WGS) entry which is preliminary data.</text>
</comment>
<dbReference type="Gene3D" id="2.60.40.10">
    <property type="entry name" value="Immunoglobulins"/>
    <property type="match status" value="3"/>
</dbReference>
<evidence type="ECO:0000256" key="5">
    <source>
        <dbReference type="ARBA" id="ARBA00012754"/>
    </source>
</evidence>
<evidence type="ECO:0000259" key="16">
    <source>
        <dbReference type="Pfam" id="PF22666"/>
    </source>
</evidence>
<feature type="domain" description="Mannosidase Ig/CBM-like" evidence="15">
    <location>
        <begin position="671"/>
        <end position="753"/>
    </location>
</feature>
<evidence type="ECO:0000256" key="3">
    <source>
        <dbReference type="ARBA" id="ARBA00004740"/>
    </source>
</evidence>
<dbReference type="SUPFAM" id="SSF49303">
    <property type="entry name" value="beta-Galactosidase/glucuronidase domain"/>
    <property type="match status" value="3"/>
</dbReference>
<feature type="domain" description="Beta-mannosidase-like galactose-binding" evidence="16">
    <location>
        <begin position="24"/>
        <end position="195"/>
    </location>
</feature>
<evidence type="ECO:0000259" key="14">
    <source>
        <dbReference type="Pfam" id="PF17753"/>
    </source>
</evidence>
<dbReference type="GO" id="GO:0006516">
    <property type="term" value="P:glycoprotein catabolic process"/>
    <property type="evidence" value="ECO:0007669"/>
    <property type="project" value="TreeGrafter"/>
</dbReference>
<dbReference type="InterPro" id="IPR013783">
    <property type="entry name" value="Ig-like_fold"/>
</dbReference>
<evidence type="ECO:0000256" key="9">
    <source>
        <dbReference type="ARBA" id="ARBA00023295"/>
    </source>
</evidence>
<evidence type="ECO:0000256" key="6">
    <source>
        <dbReference type="ARBA" id="ARBA00022525"/>
    </source>
</evidence>
<dbReference type="InterPro" id="IPR017853">
    <property type="entry name" value="GH"/>
</dbReference>
<dbReference type="InterPro" id="IPR050887">
    <property type="entry name" value="Beta-mannosidase_GH2"/>
</dbReference>
<dbReference type="Pfam" id="PF17786">
    <property type="entry name" value="Mannosidase_ig"/>
    <property type="match status" value="1"/>
</dbReference>
<organism evidence="17 18">
    <name type="scientific">Sphingomonas leidyi</name>
    <dbReference type="NCBI Taxonomy" id="68569"/>
    <lineage>
        <taxon>Bacteria</taxon>
        <taxon>Pseudomonadati</taxon>
        <taxon>Pseudomonadota</taxon>
        <taxon>Alphaproteobacteria</taxon>
        <taxon>Sphingomonadales</taxon>
        <taxon>Sphingomonadaceae</taxon>
        <taxon>Sphingomonas</taxon>
    </lineage>
</organism>
<comment type="catalytic activity">
    <reaction evidence="1">
        <text>Hydrolysis of terminal, non-reducing beta-D-mannose residues in beta-D-mannosides.</text>
        <dbReference type="EC" id="3.2.1.25"/>
    </reaction>
</comment>
<proteinExistence type="inferred from homology"/>
<dbReference type="InterPro" id="IPR006102">
    <property type="entry name" value="Ig-like_GH2"/>
</dbReference>
<comment type="subcellular location">
    <subcellularLocation>
        <location evidence="2">Secreted</location>
    </subcellularLocation>
</comment>
<keyword evidence="8" id="KW-0325">Glycoprotein</keyword>
<dbReference type="InterPro" id="IPR036156">
    <property type="entry name" value="Beta-gal/glucu_dom_sf"/>
</dbReference>
<dbReference type="InterPro" id="IPR041625">
    <property type="entry name" value="Beta-mannosidase_Ig"/>
</dbReference>
<evidence type="ECO:0000256" key="8">
    <source>
        <dbReference type="ARBA" id="ARBA00023180"/>
    </source>
</evidence>
<feature type="domain" description="Glycoside hydrolase family 2 immunoglobulin-like beta-sandwich" evidence="13">
    <location>
        <begin position="220"/>
        <end position="311"/>
    </location>
</feature>
<evidence type="ECO:0000313" key="18">
    <source>
        <dbReference type="Proteomes" id="UP000564677"/>
    </source>
</evidence>
<evidence type="ECO:0000256" key="11">
    <source>
        <dbReference type="ARBA" id="ARBA00041069"/>
    </source>
</evidence>
<gene>
    <name evidence="17" type="ORF">FHR20_001864</name>
</gene>